<dbReference type="SMART" id="SM00984">
    <property type="entry name" value="UDPG_MGDP_dh_C"/>
    <property type="match status" value="1"/>
</dbReference>
<evidence type="ECO:0000313" key="13">
    <source>
        <dbReference type="Proteomes" id="UP000269097"/>
    </source>
</evidence>
<evidence type="ECO:0000313" key="12">
    <source>
        <dbReference type="EMBL" id="AYQ71439.1"/>
    </source>
</evidence>
<feature type="binding site" evidence="10">
    <location>
        <position position="287"/>
    </location>
    <ligand>
        <name>NAD(+)</name>
        <dbReference type="ChEBI" id="CHEBI:57540"/>
    </ligand>
</feature>
<reference evidence="12 13" key="1">
    <citation type="submission" date="2018-10" db="EMBL/GenBank/DDBJ databases">
        <title>Genome Sequence of Cohnella sp.</title>
        <authorList>
            <person name="Srinivasan S."/>
            <person name="Kim M.K."/>
        </authorList>
    </citation>
    <scope>NUCLEOTIDE SEQUENCE [LARGE SCALE GENOMIC DNA]</scope>
    <source>
        <strain evidence="12 13">18JY8-7</strain>
    </source>
</reference>
<evidence type="ECO:0000256" key="4">
    <source>
        <dbReference type="ARBA" id="ARBA00023002"/>
    </source>
</evidence>
<dbReference type="PIRSF" id="PIRSF500134">
    <property type="entry name" value="UDPglc_DH_bac"/>
    <property type="match status" value="1"/>
</dbReference>
<feature type="binding site" evidence="9">
    <location>
        <begin position="154"/>
        <end position="157"/>
    </location>
    <ligand>
        <name>substrate</name>
    </ligand>
</feature>
<dbReference type="InterPro" id="IPR017476">
    <property type="entry name" value="UDP-Glc/GDP-Man"/>
</dbReference>
<feature type="binding site" evidence="10">
    <location>
        <position position="84"/>
    </location>
    <ligand>
        <name>NAD(+)</name>
        <dbReference type="ChEBI" id="CHEBI:57540"/>
    </ligand>
</feature>
<feature type="binding site" evidence="10">
    <location>
        <position position="35"/>
    </location>
    <ligand>
        <name>NAD(+)</name>
        <dbReference type="ChEBI" id="CHEBI:57540"/>
    </ligand>
</feature>
<dbReference type="UniPathway" id="UPA00038">
    <property type="reaction ID" value="UER00491"/>
</dbReference>
<keyword evidence="13" id="KW-1185">Reference proteome</keyword>
<evidence type="ECO:0000256" key="8">
    <source>
        <dbReference type="PIRSR" id="PIRSR500134-1"/>
    </source>
</evidence>
<protein>
    <recommendedName>
        <fullName evidence="3 7">UDP-glucose 6-dehydrogenase</fullName>
        <ecNumber evidence="3 7">1.1.1.22</ecNumber>
    </recommendedName>
</protein>
<accession>A0A3G3JVA5</accession>
<dbReference type="NCBIfam" id="TIGR03026">
    <property type="entry name" value="NDP-sugDHase"/>
    <property type="match status" value="2"/>
</dbReference>
<dbReference type="EMBL" id="CP033433">
    <property type="protein sequence ID" value="AYQ71439.1"/>
    <property type="molecule type" value="Genomic_DNA"/>
</dbReference>
<dbReference type="InterPro" id="IPR014027">
    <property type="entry name" value="UDP-Glc/GDP-Man_DH_C"/>
</dbReference>
<feature type="active site" description="Nucleophile" evidence="8">
    <location>
        <position position="284"/>
    </location>
</feature>
<comment type="catalytic activity">
    <reaction evidence="6 7">
        <text>UDP-alpha-D-glucose + 2 NAD(+) + H2O = UDP-alpha-D-glucuronate + 2 NADH + 3 H(+)</text>
        <dbReference type="Rhea" id="RHEA:23596"/>
        <dbReference type="ChEBI" id="CHEBI:15377"/>
        <dbReference type="ChEBI" id="CHEBI:15378"/>
        <dbReference type="ChEBI" id="CHEBI:57540"/>
        <dbReference type="ChEBI" id="CHEBI:57945"/>
        <dbReference type="ChEBI" id="CHEBI:58052"/>
        <dbReference type="ChEBI" id="CHEBI:58885"/>
        <dbReference type="EC" id="1.1.1.22"/>
    </reaction>
</comment>
<dbReference type="InterPro" id="IPR036220">
    <property type="entry name" value="UDP-Glc/GDP-Man_DH_C_sf"/>
</dbReference>
<feature type="binding site" evidence="9">
    <location>
        <begin position="273"/>
        <end position="277"/>
    </location>
    <ligand>
        <name>substrate</name>
    </ligand>
</feature>
<proteinExistence type="inferred from homology"/>
<dbReference type="Pfam" id="PF03720">
    <property type="entry name" value="UDPG_MGDP_dh_C"/>
    <property type="match status" value="1"/>
</dbReference>
<comment type="similarity">
    <text evidence="2 7">Belongs to the UDP-glucose/GDP-mannose dehydrogenase family.</text>
</comment>
<keyword evidence="4 7" id="KW-0560">Oxidoreductase</keyword>
<name>A0A3G3JVA5_9BACL</name>
<dbReference type="GO" id="GO:0006065">
    <property type="term" value="P:UDP-glucuronate biosynthetic process"/>
    <property type="evidence" value="ECO:0007669"/>
    <property type="project" value="UniProtKB-UniPathway"/>
</dbReference>
<evidence type="ECO:0000256" key="9">
    <source>
        <dbReference type="PIRSR" id="PIRSR500134-2"/>
    </source>
</evidence>
<keyword evidence="5 7" id="KW-0520">NAD</keyword>
<dbReference type="PANTHER" id="PTHR43750:SF3">
    <property type="entry name" value="UDP-GLUCOSE 6-DEHYDROGENASE TUAD"/>
    <property type="match status" value="1"/>
</dbReference>
<feature type="domain" description="UDP-glucose/GDP-mannose dehydrogenase C-terminal" evidence="11">
    <location>
        <begin position="337"/>
        <end position="440"/>
    </location>
</feature>
<dbReference type="PIRSF" id="PIRSF000124">
    <property type="entry name" value="UDPglc_GDPman_dh"/>
    <property type="match status" value="1"/>
</dbReference>
<evidence type="ECO:0000256" key="2">
    <source>
        <dbReference type="ARBA" id="ARBA00006601"/>
    </source>
</evidence>
<dbReference type="RefSeq" id="WP_123039503.1">
    <property type="nucleotide sequence ID" value="NZ_CP033433.1"/>
</dbReference>
<evidence type="ECO:0000256" key="5">
    <source>
        <dbReference type="ARBA" id="ARBA00023027"/>
    </source>
</evidence>
<dbReference type="Gene3D" id="3.40.50.720">
    <property type="entry name" value="NAD(P)-binding Rossmann-like Domain"/>
    <property type="match status" value="2"/>
</dbReference>
<feature type="binding site" evidence="10">
    <location>
        <position position="121"/>
    </location>
    <ligand>
        <name>NAD(+)</name>
        <dbReference type="ChEBI" id="CHEBI:57540"/>
    </ligand>
</feature>
<evidence type="ECO:0000256" key="7">
    <source>
        <dbReference type="PIRNR" id="PIRNR000124"/>
    </source>
</evidence>
<dbReference type="GO" id="GO:0000271">
    <property type="term" value="P:polysaccharide biosynthetic process"/>
    <property type="evidence" value="ECO:0007669"/>
    <property type="project" value="InterPro"/>
</dbReference>
<evidence type="ECO:0000256" key="1">
    <source>
        <dbReference type="ARBA" id="ARBA00004701"/>
    </source>
</evidence>
<sequence>MNVVCVGAGYVGTVTAAAFAVLGHSVTLIDIDRNKLEAIRRGVSPIYEPYLSEIIGRCADRSLFADSDYGKVAEAEAVFICVGTPSKADSTADLVYVRGAAEQIGKHLDPKRYTVIVNKSTVPVGTSDLVASILEDASGLTHGVNFDVVSNPEFLREGYAVEDVFYPDRIVIGTGSDRAENVMKALYAPLLTRASYAELGDLLPYLKTDDKKPPVWLRTTPQSSELIKYASNAFLAVKISYINEMARLCDALGASVKEVAAGMGLDSRIGGKFLQVSSGWSGSCFPKDTAELLATSRKYGCEQQVVAAAVEANFDMHLYCVQKLQARLKTMQGKRIGVLGLTFKPNTDDVRKTQASVILRKLSDMGCHVKAHDPQGMELFAKLHPDLAIEYCDTPESTTSGADAILLLTDWSLYLEMDWENAGGAMRRRYILDTRNALDAGRMREWGWTYEGLGI</sequence>
<comment type="pathway">
    <text evidence="1">Nucleotide-sugar biosynthesis; UDP-alpha-D-glucuronate biosynthesis; UDP-alpha-D-glucuronate from UDP-alpha-D-glucose: step 1/1.</text>
</comment>
<dbReference type="Pfam" id="PF00984">
    <property type="entry name" value="UDPG_MGDP_dh"/>
    <property type="match status" value="1"/>
</dbReference>
<dbReference type="GO" id="GO:0003979">
    <property type="term" value="F:UDP-glucose 6-dehydrogenase activity"/>
    <property type="evidence" value="ECO:0007669"/>
    <property type="project" value="UniProtKB-EC"/>
</dbReference>
<dbReference type="SUPFAM" id="SSF48179">
    <property type="entry name" value="6-phosphogluconate dehydrogenase C-terminal domain-like"/>
    <property type="match status" value="1"/>
</dbReference>
<dbReference type="GO" id="GO:0051287">
    <property type="term" value="F:NAD binding"/>
    <property type="evidence" value="ECO:0007669"/>
    <property type="project" value="InterPro"/>
</dbReference>
<gene>
    <name evidence="12" type="ORF">EAV92_01860</name>
</gene>
<dbReference type="Pfam" id="PF03721">
    <property type="entry name" value="UDPG_MGDP_dh_N"/>
    <property type="match status" value="1"/>
</dbReference>
<dbReference type="InterPro" id="IPR014026">
    <property type="entry name" value="UDP-Glc/GDP-Man_DH_dimer"/>
</dbReference>
<evidence type="ECO:0000256" key="3">
    <source>
        <dbReference type="ARBA" id="ARBA00012954"/>
    </source>
</evidence>
<dbReference type="InterPro" id="IPR001732">
    <property type="entry name" value="UDP-Glc/GDP-Man_DH_N"/>
</dbReference>
<dbReference type="SUPFAM" id="SSF51735">
    <property type="entry name" value="NAD(P)-binding Rossmann-fold domains"/>
    <property type="match status" value="1"/>
</dbReference>
<dbReference type="SUPFAM" id="SSF52413">
    <property type="entry name" value="UDP-glucose/GDP-mannose dehydrogenase C-terminal domain"/>
    <property type="match status" value="1"/>
</dbReference>
<dbReference type="Proteomes" id="UP000269097">
    <property type="component" value="Chromosome"/>
</dbReference>
<feature type="binding site" evidence="10">
    <location>
        <position position="30"/>
    </location>
    <ligand>
        <name>NAD(+)</name>
        <dbReference type="ChEBI" id="CHEBI:57540"/>
    </ligand>
</feature>
<evidence type="ECO:0000259" key="11">
    <source>
        <dbReference type="SMART" id="SM00984"/>
    </source>
</evidence>
<dbReference type="InterPro" id="IPR008927">
    <property type="entry name" value="6-PGluconate_DH-like_C_sf"/>
</dbReference>
<organism evidence="12 13">
    <name type="scientific">Cohnella candidum</name>
    <dbReference type="NCBI Taxonomy" id="2674991"/>
    <lineage>
        <taxon>Bacteria</taxon>
        <taxon>Bacillati</taxon>
        <taxon>Bacillota</taxon>
        <taxon>Bacilli</taxon>
        <taxon>Bacillales</taxon>
        <taxon>Paenibacillaceae</taxon>
        <taxon>Cohnella</taxon>
    </lineage>
</organism>
<dbReference type="KEGG" id="coh:EAV92_01860"/>
<evidence type="ECO:0000256" key="10">
    <source>
        <dbReference type="PIRSR" id="PIRSR500134-3"/>
    </source>
</evidence>
<dbReference type="PANTHER" id="PTHR43750">
    <property type="entry name" value="UDP-GLUCOSE 6-DEHYDROGENASE TUAD"/>
    <property type="match status" value="1"/>
</dbReference>
<dbReference type="InterPro" id="IPR028357">
    <property type="entry name" value="UDPglc_DH_bac"/>
</dbReference>
<dbReference type="EC" id="1.1.1.22" evidence="3 7"/>
<dbReference type="Gene3D" id="1.20.5.100">
    <property type="entry name" value="Cytochrome c1, transmembrane anchor, C-terminal"/>
    <property type="match status" value="1"/>
</dbReference>
<feature type="binding site" evidence="10">
    <location>
        <position position="157"/>
    </location>
    <ligand>
        <name>NAD(+)</name>
        <dbReference type="ChEBI" id="CHEBI:57540"/>
    </ligand>
</feature>
<dbReference type="InterPro" id="IPR036291">
    <property type="entry name" value="NAD(P)-bd_dom_sf"/>
</dbReference>
<feature type="binding site" evidence="10">
    <location>
        <position position="351"/>
    </location>
    <ligand>
        <name>NAD(+)</name>
        <dbReference type="ChEBI" id="CHEBI:57540"/>
    </ligand>
</feature>
<feature type="binding site" evidence="9">
    <location>
        <position position="344"/>
    </location>
    <ligand>
        <name>substrate</name>
    </ligand>
</feature>
<feature type="binding site" evidence="9">
    <location>
        <position position="228"/>
    </location>
    <ligand>
        <name>substrate</name>
    </ligand>
</feature>
<dbReference type="AlphaFoldDB" id="A0A3G3JVA5"/>
<evidence type="ECO:0000256" key="6">
    <source>
        <dbReference type="ARBA" id="ARBA00047473"/>
    </source>
</evidence>